<feature type="signal peptide" evidence="1">
    <location>
        <begin position="1"/>
        <end position="17"/>
    </location>
</feature>
<gene>
    <name evidence="2" type="ORF">GSLYS_00011987001</name>
</gene>
<organism evidence="2 3">
    <name type="scientific">Lymnaea stagnalis</name>
    <name type="common">Great pond snail</name>
    <name type="synonym">Helix stagnalis</name>
    <dbReference type="NCBI Taxonomy" id="6523"/>
    <lineage>
        <taxon>Eukaryota</taxon>
        <taxon>Metazoa</taxon>
        <taxon>Spiralia</taxon>
        <taxon>Lophotrochozoa</taxon>
        <taxon>Mollusca</taxon>
        <taxon>Gastropoda</taxon>
        <taxon>Heterobranchia</taxon>
        <taxon>Euthyneura</taxon>
        <taxon>Panpulmonata</taxon>
        <taxon>Hygrophila</taxon>
        <taxon>Lymnaeoidea</taxon>
        <taxon>Lymnaeidae</taxon>
        <taxon>Lymnaea</taxon>
    </lineage>
</organism>
<proteinExistence type="predicted"/>
<keyword evidence="3" id="KW-1185">Reference proteome</keyword>
<sequence>MAAWVTVLSICVIVCLGEFSALGEDLPADDETVIKEVDTKINNSVETLKEFFQGAKRDVINRVRRSWWSRNKGWIIPVAKVGLAIAGRDESSSASTSAKETVPETDDNLAKVNEAIDFLKTISITAEEAYKAKQNE</sequence>
<feature type="chain" id="PRO_5043640379" description="Secreted protein" evidence="1">
    <location>
        <begin position="18"/>
        <end position="136"/>
    </location>
</feature>
<name>A0AAV2HVN3_LYMST</name>
<evidence type="ECO:0000313" key="3">
    <source>
        <dbReference type="Proteomes" id="UP001497497"/>
    </source>
</evidence>
<evidence type="ECO:0000313" key="2">
    <source>
        <dbReference type="EMBL" id="CAL1538166.1"/>
    </source>
</evidence>
<evidence type="ECO:0008006" key="4">
    <source>
        <dbReference type="Google" id="ProtNLM"/>
    </source>
</evidence>
<comment type="caution">
    <text evidence="2">The sequence shown here is derived from an EMBL/GenBank/DDBJ whole genome shotgun (WGS) entry which is preliminary data.</text>
</comment>
<accession>A0AAV2HVN3</accession>
<dbReference type="EMBL" id="CAXITT010000287">
    <property type="protein sequence ID" value="CAL1538166.1"/>
    <property type="molecule type" value="Genomic_DNA"/>
</dbReference>
<keyword evidence="1" id="KW-0732">Signal</keyword>
<protein>
    <recommendedName>
        <fullName evidence="4">Secreted protein</fullName>
    </recommendedName>
</protein>
<reference evidence="2 3" key="1">
    <citation type="submission" date="2024-04" db="EMBL/GenBank/DDBJ databases">
        <authorList>
            <consortium name="Genoscope - CEA"/>
            <person name="William W."/>
        </authorList>
    </citation>
    <scope>NUCLEOTIDE SEQUENCE [LARGE SCALE GENOMIC DNA]</scope>
</reference>
<dbReference type="AlphaFoldDB" id="A0AAV2HVN3"/>
<evidence type="ECO:0000256" key="1">
    <source>
        <dbReference type="SAM" id="SignalP"/>
    </source>
</evidence>
<dbReference type="Proteomes" id="UP001497497">
    <property type="component" value="Unassembled WGS sequence"/>
</dbReference>